<comment type="catalytic activity">
    <reaction evidence="11">
        <text>a 5,6-dihydrouridine in tRNA + NAD(+) = a uridine in tRNA + NADH + H(+)</text>
        <dbReference type="Rhea" id="RHEA:54452"/>
        <dbReference type="Rhea" id="RHEA-COMP:13339"/>
        <dbReference type="Rhea" id="RHEA-COMP:13887"/>
        <dbReference type="ChEBI" id="CHEBI:15378"/>
        <dbReference type="ChEBI" id="CHEBI:57540"/>
        <dbReference type="ChEBI" id="CHEBI:57945"/>
        <dbReference type="ChEBI" id="CHEBI:65315"/>
        <dbReference type="ChEBI" id="CHEBI:74443"/>
    </reaction>
</comment>
<dbReference type="EMBL" id="BRPL01000002">
    <property type="protein sequence ID" value="GLB47197.1"/>
    <property type="molecule type" value="Genomic_DNA"/>
</dbReference>
<evidence type="ECO:0000256" key="8">
    <source>
        <dbReference type="ARBA" id="ARBA00022884"/>
    </source>
</evidence>
<dbReference type="Pfam" id="PF01207">
    <property type="entry name" value="Dus"/>
    <property type="match status" value="1"/>
</dbReference>
<dbReference type="InterPro" id="IPR001269">
    <property type="entry name" value="DUS_fam"/>
</dbReference>
<organism evidence="16 17">
    <name type="scientific">Philodulcilactobacillus myokoensis</name>
    <dbReference type="NCBI Taxonomy" id="2929573"/>
    <lineage>
        <taxon>Bacteria</taxon>
        <taxon>Bacillati</taxon>
        <taxon>Bacillota</taxon>
        <taxon>Bacilli</taxon>
        <taxon>Lactobacillales</taxon>
        <taxon>Lactobacillaceae</taxon>
        <taxon>Philodulcilactobacillus</taxon>
    </lineage>
</organism>
<keyword evidence="3" id="KW-0820">tRNA-binding</keyword>
<feature type="active site" description="Proton donor" evidence="13">
    <location>
        <position position="105"/>
    </location>
</feature>
<evidence type="ECO:0000256" key="5">
    <source>
        <dbReference type="ARBA" id="ARBA00022643"/>
    </source>
</evidence>
<keyword evidence="17" id="KW-1185">Reference proteome</keyword>
<keyword evidence="5 12" id="KW-0288">FMN</keyword>
<evidence type="ECO:0000256" key="2">
    <source>
        <dbReference type="ARBA" id="ARBA00002790"/>
    </source>
</evidence>
<reference evidence="16" key="2">
    <citation type="journal article" date="2023" name="PLoS ONE">
        <title>Philodulcilactobacillus myokoensis gen. nov., sp. nov., a fructophilic, acidophilic, and agar-phobic lactic acid bacterium isolated from fermented vegetable extracts.</title>
        <authorList>
            <person name="Kouya T."/>
            <person name="Ishiyama Y."/>
            <person name="Ohashi S."/>
            <person name="Kumakubo R."/>
            <person name="Yamazaki T."/>
            <person name="Otaki T."/>
        </authorList>
    </citation>
    <scope>NUCLEOTIDE SEQUENCE</scope>
    <source>
        <strain evidence="16">WR16-4</strain>
    </source>
</reference>
<dbReference type="NCBIfam" id="TIGR00737">
    <property type="entry name" value="nifR3_yhdG"/>
    <property type="match status" value="1"/>
</dbReference>
<evidence type="ECO:0000256" key="9">
    <source>
        <dbReference type="ARBA" id="ARBA00023002"/>
    </source>
</evidence>
<evidence type="ECO:0000256" key="11">
    <source>
        <dbReference type="ARBA" id="ARBA00048802"/>
    </source>
</evidence>
<feature type="binding site" evidence="14">
    <location>
        <begin position="229"/>
        <end position="230"/>
    </location>
    <ligand>
        <name>FMN</name>
        <dbReference type="ChEBI" id="CHEBI:58210"/>
    </ligand>
</feature>
<dbReference type="InterPro" id="IPR004652">
    <property type="entry name" value="DusB-like"/>
</dbReference>
<feature type="binding site" evidence="14">
    <location>
        <position position="144"/>
    </location>
    <ligand>
        <name>FMN</name>
        <dbReference type="ChEBI" id="CHEBI:58210"/>
    </ligand>
</feature>
<evidence type="ECO:0000313" key="16">
    <source>
        <dbReference type="EMBL" id="GLB47197.1"/>
    </source>
</evidence>
<dbReference type="Gene3D" id="3.20.20.70">
    <property type="entry name" value="Aldolase class I"/>
    <property type="match status" value="1"/>
</dbReference>
<dbReference type="PANTHER" id="PTHR45846:SF1">
    <property type="entry name" value="TRNA-DIHYDROURIDINE(47) SYNTHASE [NAD(P)(+)]-LIKE"/>
    <property type="match status" value="1"/>
</dbReference>
<dbReference type="PANTHER" id="PTHR45846">
    <property type="entry name" value="TRNA-DIHYDROURIDINE(47) SYNTHASE [NAD(P)(+)]-LIKE"/>
    <property type="match status" value="1"/>
</dbReference>
<dbReference type="PIRSF" id="PIRSF006621">
    <property type="entry name" value="Dus"/>
    <property type="match status" value="1"/>
</dbReference>
<dbReference type="InterPro" id="IPR018517">
    <property type="entry name" value="tRNA_hU_synthase_CS"/>
</dbReference>
<name>A0A9W6ET70_9LACO</name>
<proteinExistence type="inferred from homology"/>
<evidence type="ECO:0000256" key="13">
    <source>
        <dbReference type="PIRSR" id="PIRSR006621-1"/>
    </source>
</evidence>
<feature type="binding site" evidence="14">
    <location>
        <position position="74"/>
    </location>
    <ligand>
        <name>FMN</name>
        <dbReference type="ChEBI" id="CHEBI:58210"/>
    </ligand>
</feature>
<evidence type="ECO:0000313" key="17">
    <source>
        <dbReference type="Proteomes" id="UP001144204"/>
    </source>
</evidence>
<keyword evidence="14" id="KW-0547">Nucleotide-binding</keyword>
<reference evidence="16" key="1">
    <citation type="submission" date="2022-07" db="EMBL/GenBank/DDBJ databases">
        <authorList>
            <person name="Kouya T."/>
            <person name="Ishiyama Y."/>
        </authorList>
    </citation>
    <scope>NUCLEOTIDE SEQUENCE</scope>
    <source>
        <strain evidence="16">WR16-4</strain>
    </source>
</reference>
<dbReference type="Gene3D" id="1.10.1200.80">
    <property type="entry name" value="Putative flavin oxidoreducatase, domain 2"/>
    <property type="match status" value="1"/>
</dbReference>
<keyword evidence="9 12" id="KW-0560">Oxidoreductase</keyword>
<accession>A0A9W6ET70</accession>
<dbReference type="AlphaFoldDB" id="A0A9W6ET70"/>
<feature type="domain" description="DUS-like FMN-binding" evidence="15">
    <location>
        <begin position="18"/>
        <end position="319"/>
    </location>
</feature>
<protein>
    <recommendedName>
        <fullName evidence="12">tRNA-dihydrouridine synthase</fullName>
        <ecNumber evidence="12">1.3.1.-</ecNumber>
    </recommendedName>
</protein>
<evidence type="ECO:0000256" key="7">
    <source>
        <dbReference type="ARBA" id="ARBA00022857"/>
    </source>
</evidence>
<comment type="similarity">
    <text evidence="12">Belongs to the dus family.</text>
</comment>
<dbReference type="GO" id="GO:0050660">
    <property type="term" value="F:flavin adenine dinucleotide binding"/>
    <property type="evidence" value="ECO:0007669"/>
    <property type="project" value="InterPro"/>
</dbReference>
<dbReference type="InterPro" id="IPR035587">
    <property type="entry name" value="DUS-like_FMN-bd"/>
</dbReference>
<evidence type="ECO:0000256" key="1">
    <source>
        <dbReference type="ARBA" id="ARBA00001917"/>
    </source>
</evidence>
<comment type="cofactor">
    <cofactor evidence="1 12 14">
        <name>FMN</name>
        <dbReference type="ChEBI" id="CHEBI:58210"/>
    </cofactor>
</comment>
<comment type="catalytic activity">
    <reaction evidence="10">
        <text>a 5,6-dihydrouridine in tRNA + NADP(+) = a uridine in tRNA + NADPH + H(+)</text>
        <dbReference type="Rhea" id="RHEA:23624"/>
        <dbReference type="Rhea" id="RHEA-COMP:13339"/>
        <dbReference type="Rhea" id="RHEA-COMP:13887"/>
        <dbReference type="ChEBI" id="CHEBI:15378"/>
        <dbReference type="ChEBI" id="CHEBI:57783"/>
        <dbReference type="ChEBI" id="CHEBI:58349"/>
        <dbReference type="ChEBI" id="CHEBI:65315"/>
        <dbReference type="ChEBI" id="CHEBI:74443"/>
    </reaction>
</comment>
<keyword evidence="7" id="KW-0521">NADP</keyword>
<dbReference type="PROSITE" id="PS01136">
    <property type="entry name" value="UPF0034"/>
    <property type="match status" value="1"/>
</dbReference>
<evidence type="ECO:0000256" key="4">
    <source>
        <dbReference type="ARBA" id="ARBA00022630"/>
    </source>
</evidence>
<evidence type="ECO:0000256" key="6">
    <source>
        <dbReference type="ARBA" id="ARBA00022694"/>
    </source>
</evidence>
<evidence type="ECO:0000256" key="3">
    <source>
        <dbReference type="ARBA" id="ARBA00022555"/>
    </source>
</evidence>
<keyword evidence="4 12" id="KW-0285">Flavoprotein</keyword>
<keyword evidence="6 12" id="KW-0819">tRNA processing</keyword>
<evidence type="ECO:0000256" key="14">
    <source>
        <dbReference type="PIRSR" id="PIRSR006621-2"/>
    </source>
</evidence>
<dbReference type="Proteomes" id="UP001144204">
    <property type="component" value="Unassembled WGS sequence"/>
</dbReference>
<dbReference type="CDD" id="cd02801">
    <property type="entry name" value="DUS_like_FMN"/>
    <property type="match status" value="1"/>
</dbReference>
<dbReference type="SUPFAM" id="SSF51395">
    <property type="entry name" value="FMN-linked oxidoreductases"/>
    <property type="match status" value="1"/>
</dbReference>
<evidence type="ECO:0000256" key="10">
    <source>
        <dbReference type="ARBA" id="ARBA00048205"/>
    </source>
</evidence>
<dbReference type="EC" id="1.3.1.-" evidence="12"/>
<dbReference type="GO" id="GO:0000049">
    <property type="term" value="F:tRNA binding"/>
    <property type="evidence" value="ECO:0007669"/>
    <property type="project" value="UniProtKB-KW"/>
</dbReference>
<dbReference type="RefSeq" id="WP_286136655.1">
    <property type="nucleotide sequence ID" value="NZ_BRPL01000002.1"/>
</dbReference>
<dbReference type="InterPro" id="IPR013785">
    <property type="entry name" value="Aldolase_TIM"/>
</dbReference>
<dbReference type="GO" id="GO:0017150">
    <property type="term" value="F:tRNA dihydrouridine synthase activity"/>
    <property type="evidence" value="ECO:0007669"/>
    <property type="project" value="InterPro"/>
</dbReference>
<feature type="binding site" evidence="14">
    <location>
        <position position="174"/>
    </location>
    <ligand>
        <name>FMN</name>
        <dbReference type="ChEBI" id="CHEBI:58210"/>
    </ligand>
</feature>
<evidence type="ECO:0000259" key="15">
    <source>
        <dbReference type="Pfam" id="PF01207"/>
    </source>
</evidence>
<sequence length="336" mass="37528">MKPQFKIGNVKIPNRVIVAPMAGVTNPAFRMICKEFGAGLVVCEMISDRGIIYRNKKTLKMMQVDPREHPMSMQIFGNSKETLAQAAQYIEKNTNVDIIDINMGCPVNKVVKTGAGSRWLLDPDKIYDMVSYVTSKVDLPITVKMRTGWDDDHLYAVDNALAAQAGGASAVAMHGRTREQYYRGHANWNILKNVAKHLTIPFIGNGDVKTPEDAKKMIDDVGADGVMIARAVEGNPWMLKQTSHYLATGDKLPDPSLEEKINVAREHLHRLVGVKGSFMGPRVFRGQAAYYLKGISHSARTRAALNDADTEQEMNDIFDQFIEKTHVREARKANWN</sequence>
<dbReference type="InterPro" id="IPR024036">
    <property type="entry name" value="tRNA-dHydroUridine_Synthase_C"/>
</dbReference>
<comment type="caution">
    <text evidence="16">The sequence shown here is derived from an EMBL/GenBank/DDBJ whole genome shotgun (WGS) entry which is preliminary data.</text>
</comment>
<gene>
    <name evidence="16" type="ORF">WR164_11760</name>
</gene>
<evidence type="ECO:0000256" key="12">
    <source>
        <dbReference type="PIRNR" id="PIRNR006621"/>
    </source>
</evidence>
<comment type="function">
    <text evidence="2 12">Catalyzes the synthesis of 5,6-dihydrouridine (D), a modified base found in the D-loop of most tRNAs, via the reduction of the C5-C6 double bond in target uridines.</text>
</comment>
<feature type="binding site" evidence="14">
    <location>
        <begin position="20"/>
        <end position="22"/>
    </location>
    <ligand>
        <name>FMN</name>
        <dbReference type="ChEBI" id="CHEBI:58210"/>
    </ligand>
</feature>
<keyword evidence="8" id="KW-0694">RNA-binding</keyword>